<dbReference type="PANTHER" id="PTHR43677">
    <property type="entry name" value="SHORT-CHAIN DEHYDROGENASE/REDUCTASE"/>
    <property type="match status" value="1"/>
</dbReference>
<dbReference type="FunFam" id="3.40.50.720:FF:000121">
    <property type="entry name" value="Prostaglandin reductase 2"/>
    <property type="match status" value="1"/>
</dbReference>
<keyword evidence="5" id="KW-1185">Reference proteome</keyword>
<dbReference type="AlphaFoldDB" id="A0A9D4Z1U2"/>
<dbReference type="InterPro" id="IPR002347">
    <property type="entry name" value="SDR_fam"/>
</dbReference>
<protein>
    <recommendedName>
        <fullName evidence="3">Enoyl reductase (ER) domain-containing protein</fullName>
    </recommendedName>
</protein>
<keyword evidence="1" id="KW-0560">Oxidoreductase</keyword>
<dbReference type="Gene3D" id="3.40.50.720">
    <property type="entry name" value="NAD(P)-binding Rossmann-like Domain"/>
    <property type="match status" value="2"/>
</dbReference>
<evidence type="ECO:0000256" key="1">
    <source>
        <dbReference type="ARBA" id="ARBA00023002"/>
    </source>
</evidence>
<evidence type="ECO:0000256" key="2">
    <source>
        <dbReference type="SAM" id="MobiDB-lite"/>
    </source>
</evidence>
<dbReference type="InterPro" id="IPR013154">
    <property type="entry name" value="ADH-like_N"/>
</dbReference>
<dbReference type="GO" id="GO:0005739">
    <property type="term" value="C:mitochondrion"/>
    <property type="evidence" value="ECO:0007669"/>
    <property type="project" value="TreeGrafter"/>
</dbReference>
<dbReference type="EMBL" id="SIDB01000001">
    <property type="protein sequence ID" value="KAI3437977.1"/>
    <property type="molecule type" value="Genomic_DNA"/>
</dbReference>
<dbReference type="SUPFAM" id="SSF50129">
    <property type="entry name" value="GroES-like"/>
    <property type="match status" value="1"/>
</dbReference>
<dbReference type="OrthoDB" id="48317at2759"/>
<feature type="region of interest" description="Disordered" evidence="2">
    <location>
        <begin position="126"/>
        <end position="149"/>
    </location>
</feature>
<gene>
    <name evidence="4" type="ORF">D9Q98_000421</name>
</gene>
<dbReference type="InterPro" id="IPR036291">
    <property type="entry name" value="NAD(P)-bd_dom_sf"/>
</dbReference>
<evidence type="ECO:0000313" key="5">
    <source>
        <dbReference type="Proteomes" id="UP001055712"/>
    </source>
</evidence>
<feature type="domain" description="Enoyl reductase (ER)" evidence="3">
    <location>
        <begin position="327"/>
        <end position="647"/>
    </location>
</feature>
<sequence length="663" mass="69096">MSPKAALVTGAASGIGKDLALALAGQGIVVTVADVDVAGATQVAQTIRQRGGTATAVECDVADAAQQRAAFTRHMQTYGRLDYALLNAGIGERGDVVWSRDGSWQPTLDIDLRAVVEGVGLASRAMLTGNPDGDQPAPGTSSSGRAGTSGGGGVIMITASAGGVYPMPLSPVYAAAKAGCVQLTRSLAPRLIKKGIRICALCPQFTDTALVRSMQQDPALAAEVMADMHGRLLSVDMVTQAGMALLTDNTKVGTCLVVLVDGSWVEPQRTRFKSVEMPSAAAAARVDPALLAWATAGAGGTKASSSSPSSALPASETRVVEVQKLSVDFRQATAIVRRPLPASLPAGAVLIRRLFAGVNASDVNYSAGRYFGSTASAEAKLPFEAGFEAVGVVAAAAPDVSSVVVGQPVCTMTYGGFAEWAVVAARQVFAVPEASPEMAALMTSGLTASIALEQGGGLRKGQTVLVTAAAGGTGQIAVQLAVMAGCHVVGTCSGGDKERLLRSLGCQRVVNYRQESLKEVLRREYPKGIDVVYESVGGDMFDTCVDAIAPRGRLIIIGMMSQYGEGWQKRQYSGIAEKLLWKSATLQGFFLLHYAAEWRRHLKKLAGMVQTGQLRVQMDPKRFVGLEAVPDAVEWLQSGKSLGKVYVQLPSQLPATGSARSKL</sequence>
<dbReference type="Pfam" id="PF00107">
    <property type="entry name" value="ADH_zinc_N"/>
    <property type="match status" value="1"/>
</dbReference>
<evidence type="ECO:0000259" key="3">
    <source>
        <dbReference type="SMART" id="SM00829"/>
    </source>
</evidence>
<dbReference type="SMART" id="SM00829">
    <property type="entry name" value="PKS_ER"/>
    <property type="match status" value="1"/>
</dbReference>
<evidence type="ECO:0000313" key="4">
    <source>
        <dbReference type="EMBL" id="KAI3437977.1"/>
    </source>
</evidence>
<feature type="compositionally biased region" description="Low complexity" evidence="2">
    <location>
        <begin position="136"/>
        <end position="146"/>
    </location>
</feature>
<dbReference type="PRINTS" id="PR00081">
    <property type="entry name" value="GDHRDH"/>
</dbReference>
<dbReference type="InterPro" id="IPR011032">
    <property type="entry name" value="GroES-like_sf"/>
</dbReference>
<accession>A0A9D4Z1U2</accession>
<dbReference type="Gene3D" id="3.90.180.10">
    <property type="entry name" value="Medium-chain alcohol dehydrogenases, catalytic domain"/>
    <property type="match status" value="1"/>
</dbReference>
<name>A0A9D4Z1U2_CHLVU</name>
<dbReference type="GO" id="GO:0016491">
    <property type="term" value="F:oxidoreductase activity"/>
    <property type="evidence" value="ECO:0007669"/>
    <property type="project" value="UniProtKB-KW"/>
</dbReference>
<proteinExistence type="predicted"/>
<reference evidence="4" key="2">
    <citation type="submission" date="2020-11" db="EMBL/GenBank/DDBJ databases">
        <authorList>
            <person name="Cecchin M."/>
            <person name="Marcolungo L."/>
            <person name="Rossato M."/>
            <person name="Girolomoni L."/>
            <person name="Cosentino E."/>
            <person name="Cuine S."/>
            <person name="Li-Beisson Y."/>
            <person name="Delledonne M."/>
            <person name="Ballottari M."/>
        </authorList>
    </citation>
    <scope>NUCLEOTIDE SEQUENCE</scope>
    <source>
        <strain evidence="4">211/11P</strain>
        <tissue evidence="4">Whole cell</tissue>
    </source>
</reference>
<dbReference type="SUPFAM" id="SSF51735">
    <property type="entry name" value="NAD(P)-binding Rossmann-fold domains"/>
    <property type="match status" value="2"/>
</dbReference>
<reference evidence="4" key="1">
    <citation type="journal article" date="2019" name="Plant J.">
        <title>Chlorella vulgaris genome assembly and annotation reveals the molecular basis for metabolic acclimation to high light conditions.</title>
        <authorList>
            <person name="Cecchin M."/>
            <person name="Marcolungo L."/>
            <person name="Rossato M."/>
            <person name="Girolomoni L."/>
            <person name="Cosentino E."/>
            <person name="Cuine S."/>
            <person name="Li-Beisson Y."/>
            <person name="Delledonne M."/>
            <person name="Ballottari M."/>
        </authorList>
    </citation>
    <scope>NUCLEOTIDE SEQUENCE</scope>
    <source>
        <strain evidence="4">211/11P</strain>
    </source>
</reference>
<organism evidence="4 5">
    <name type="scientific">Chlorella vulgaris</name>
    <name type="common">Green alga</name>
    <dbReference type="NCBI Taxonomy" id="3077"/>
    <lineage>
        <taxon>Eukaryota</taxon>
        <taxon>Viridiplantae</taxon>
        <taxon>Chlorophyta</taxon>
        <taxon>core chlorophytes</taxon>
        <taxon>Trebouxiophyceae</taxon>
        <taxon>Chlorellales</taxon>
        <taxon>Chlorellaceae</taxon>
        <taxon>Chlorella clade</taxon>
        <taxon>Chlorella</taxon>
    </lineage>
</organism>
<dbReference type="InterPro" id="IPR020843">
    <property type="entry name" value="ER"/>
</dbReference>
<dbReference type="Pfam" id="PF00106">
    <property type="entry name" value="adh_short"/>
    <property type="match status" value="1"/>
</dbReference>
<dbReference type="InterPro" id="IPR013149">
    <property type="entry name" value="ADH-like_C"/>
</dbReference>
<dbReference type="Pfam" id="PF08240">
    <property type="entry name" value="ADH_N"/>
    <property type="match status" value="1"/>
</dbReference>
<dbReference type="Proteomes" id="UP001055712">
    <property type="component" value="Unassembled WGS sequence"/>
</dbReference>
<dbReference type="InterPro" id="IPR051397">
    <property type="entry name" value="Zn-ADH-like_protein"/>
</dbReference>
<comment type="caution">
    <text evidence="4">The sequence shown here is derived from an EMBL/GenBank/DDBJ whole genome shotgun (WGS) entry which is preliminary data.</text>
</comment>
<dbReference type="PANTHER" id="PTHR43677:SF3">
    <property type="entry name" value="PROSTAGLANDIN REDUCTASE 3"/>
    <property type="match status" value="1"/>
</dbReference>